<feature type="binding site" evidence="1">
    <location>
        <position position="988"/>
    </location>
    <ligand>
        <name>Zn(2+)</name>
        <dbReference type="ChEBI" id="CHEBI:29105"/>
    </ligand>
</feature>
<dbReference type="PRINTS" id="PR01950">
    <property type="entry name" value="LANCSUPER"/>
</dbReference>
<dbReference type="SMART" id="SM01260">
    <property type="entry name" value="LANC_like"/>
    <property type="match status" value="1"/>
</dbReference>
<dbReference type="GO" id="GO:0005886">
    <property type="term" value="C:plasma membrane"/>
    <property type="evidence" value="ECO:0007669"/>
    <property type="project" value="TreeGrafter"/>
</dbReference>
<evidence type="ECO:0000259" key="2">
    <source>
        <dbReference type="Pfam" id="PF13575"/>
    </source>
</evidence>
<dbReference type="CDD" id="cd04792">
    <property type="entry name" value="LanM-like"/>
    <property type="match status" value="1"/>
</dbReference>
<sequence>MLTTKTNETYQKLFDDPIWSNGLYMFEKSKLLDEGETTPDNSELELDQLLESNEDFIQWVKTSGGNKDAMYSLLDEFGVSPENFKNILLDKDDRLYDHSEVKWFNFFKSIFEGDTLLTKEEYNFVQQSDIPFKKIVYPFLRKAKEIVIEQWESKYDDVIDQNLFLQSIYKALLTEILKLSSKTMIYELNKSRLLKELEGRTSEARYEHFLSLKFGSDEKIIRFLSQYPVLARLISESIQNITYNFLTVLGNFLLDLNEIEAAMDIHIDKIKTFSMLGDLHKDGKSVMLINFSHDSIIYKPRSLSIDIHFQTLLEWFNQKGLKEPLRLTKVINRDEYGWMEYIRNNECDSVDEICNFYEKQGEYLAILYLLNATDFHYENIIAAGDDPVLIDLESLFHNDINNIKEYKTSATQIASEKITYSVVRTSLLPVLAFDFIFDMDVSGLGGGLSQQISRYRVANLETDKMKMELTEVMSTQGKNLPIFKSELQTPDQFIDDIKRGFRNAYKLIQDNLEELKSANGPIAMFGNDEIRLILRNTIVYSKLLEASTHPKYLQDGLERDKLLLYLWRLNIELPDRKETIISEHKEMLRGDIPYFSAIINSKNIMGDYKKEIDNILKETSLSFVMQRLNSINEEDCKLQLRFIDETFQTKYYLSKEYNTAHTNIRTESNLNYLDNKEEFLQGAINIGENLLKDAIWGHDNKTVTWLGMGMNEDEKLQYKVMDIGLYNGSLGMALFFAYLGKESRDERFTKIAKACVNTALSEDLLKKHGYISAFSGYGSVVYVLNQLSSIWKDESLNEVSKKYINKIAEHINGNKNYDLLNGLAGTLIVCLDFYTSTSYKKALEIAIRCGDSLISNASKMREGVAWPITATSTPLAGLSHGNTGISLALLKLYDHTKKSEYLECALAGIEYENSLYVPKKNNWMDLRVVKDKENPEFSAYWCNGAPGIGIGRLYMLDYYESDSVKEDLKRCLDQTLATGFNNTNYSLCHGDFGNLELILNTAIKANDKALYNESYKIASNILEYVREDNNHWKCGIPGGQQTPNFMVGMSGIGYSLLRFYNNNIPSVIGVLEPQQ</sequence>
<evidence type="ECO:0000256" key="1">
    <source>
        <dbReference type="PIRSR" id="PIRSR607822-1"/>
    </source>
</evidence>
<dbReference type="Pfam" id="PF05147">
    <property type="entry name" value="LANC_like"/>
    <property type="match status" value="1"/>
</dbReference>
<feature type="binding site" evidence="1">
    <location>
        <position position="989"/>
    </location>
    <ligand>
        <name>Zn(2+)</name>
        <dbReference type="ChEBI" id="CHEBI:29105"/>
    </ligand>
</feature>
<dbReference type="GO" id="GO:0046872">
    <property type="term" value="F:metal ion binding"/>
    <property type="evidence" value="ECO:0007669"/>
    <property type="project" value="UniProtKB-KW"/>
</dbReference>
<dbReference type="InterPro" id="IPR017146">
    <property type="entry name" value="Lanti_2_LanM"/>
</dbReference>
<comment type="caution">
    <text evidence="3">The sequence shown here is derived from an EMBL/GenBank/DDBJ whole genome shotgun (WGS) entry which is preliminary data.</text>
</comment>
<protein>
    <recommendedName>
        <fullName evidence="2">Lantibiotic biosynthesis protein dehydration domain-containing protein</fullName>
    </recommendedName>
</protein>
<dbReference type="InterPro" id="IPR007822">
    <property type="entry name" value="LANC-like"/>
</dbReference>
<accession>A0A268AG96</accession>
<dbReference type="Gene3D" id="1.50.10.10">
    <property type="match status" value="1"/>
</dbReference>
<dbReference type="GO" id="GO:0005975">
    <property type="term" value="P:carbohydrate metabolic process"/>
    <property type="evidence" value="ECO:0007669"/>
    <property type="project" value="InterPro"/>
</dbReference>
<dbReference type="PANTHER" id="PTHR12736">
    <property type="entry name" value="LANC-LIKE PROTEIN"/>
    <property type="match status" value="1"/>
</dbReference>
<gene>
    <name evidence="3" type="ORF">CHH64_00565</name>
</gene>
<dbReference type="Pfam" id="PF13575">
    <property type="entry name" value="DUF4135"/>
    <property type="match status" value="1"/>
</dbReference>
<reference evidence="3 4" key="1">
    <citation type="submission" date="2017-07" db="EMBL/GenBank/DDBJ databases">
        <title>Isolation and whole genome analysis of endospore-forming bacteria from heroin.</title>
        <authorList>
            <person name="Kalinowski J."/>
            <person name="Ahrens B."/>
            <person name="Al-Dilaimi A."/>
            <person name="Winkler A."/>
            <person name="Wibberg D."/>
            <person name="Schleenbecker U."/>
            <person name="Ruckert C."/>
            <person name="Wolfel R."/>
            <person name="Grass G."/>
        </authorList>
    </citation>
    <scope>NUCLEOTIDE SEQUENCE [LARGE SCALE GENOMIC DNA]</scope>
    <source>
        <strain evidence="3 4">7528</strain>
    </source>
</reference>
<dbReference type="GO" id="GO:0031179">
    <property type="term" value="P:peptide modification"/>
    <property type="evidence" value="ECO:0007669"/>
    <property type="project" value="InterPro"/>
</dbReference>
<dbReference type="InterPro" id="IPR012341">
    <property type="entry name" value="6hp_glycosidase-like_sf"/>
</dbReference>
<feature type="domain" description="Lantibiotic biosynthesis protein dehydration" evidence="2">
    <location>
        <begin position="227"/>
        <end position="596"/>
    </location>
</feature>
<dbReference type="Proteomes" id="UP000216013">
    <property type="component" value="Unassembled WGS sequence"/>
</dbReference>
<keyword evidence="1" id="KW-0479">Metal-binding</keyword>
<dbReference type="InterPro" id="IPR025410">
    <property type="entry name" value="Lant_dehyd"/>
</dbReference>
<dbReference type="PANTHER" id="PTHR12736:SF7">
    <property type="entry name" value="LANC-LIKE PROTEIN 3"/>
    <property type="match status" value="1"/>
</dbReference>
<dbReference type="PIRSF" id="PIRSF037228">
    <property type="entry name" value="Lant_mod_RumM"/>
    <property type="match status" value="1"/>
</dbReference>
<dbReference type="EMBL" id="NPBV01000001">
    <property type="protein sequence ID" value="PAD23142.1"/>
    <property type="molecule type" value="Genomic_DNA"/>
</dbReference>
<keyword evidence="1" id="KW-0862">Zinc</keyword>
<feature type="binding site" evidence="1">
    <location>
        <position position="942"/>
    </location>
    <ligand>
        <name>Zn(2+)</name>
        <dbReference type="ChEBI" id="CHEBI:29105"/>
    </ligand>
</feature>
<evidence type="ECO:0000313" key="4">
    <source>
        <dbReference type="Proteomes" id="UP000216013"/>
    </source>
</evidence>
<dbReference type="SUPFAM" id="SSF158745">
    <property type="entry name" value="LanC-like"/>
    <property type="match status" value="1"/>
</dbReference>
<organism evidence="3 4">
    <name type="scientific">Terribacillus saccharophilus</name>
    <dbReference type="NCBI Taxonomy" id="361277"/>
    <lineage>
        <taxon>Bacteria</taxon>
        <taxon>Bacillati</taxon>
        <taxon>Bacillota</taxon>
        <taxon>Bacilli</taxon>
        <taxon>Bacillales</taxon>
        <taxon>Bacillaceae</taxon>
        <taxon>Terribacillus</taxon>
    </lineage>
</organism>
<proteinExistence type="predicted"/>
<dbReference type="AlphaFoldDB" id="A0A268AG96"/>
<name>A0A268AG96_9BACI</name>
<evidence type="ECO:0000313" key="3">
    <source>
        <dbReference type="EMBL" id="PAD23142.1"/>
    </source>
</evidence>
<dbReference type="NCBIfam" id="TIGR03897">
    <property type="entry name" value="lanti_2_LanM"/>
    <property type="match status" value="1"/>
</dbReference>